<gene>
    <name evidence="2" type="ORF">H9L12_06225</name>
</gene>
<evidence type="ECO:0000313" key="2">
    <source>
        <dbReference type="EMBL" id="QNN66071.1"/>
    </source>
</evidence>
<keyword evidence="1" id="KW-1133">Transmembrane helix</keyword>
<keyword evidence="1" id="KW-0812">Transmembrane</keyword>
<feature type="transmembrane region" description="Helical" evidence="1">
    <location>
        <begin position="12"/>
        <end position="31"/>
    </location>
</feature>
<feature type="transmembrane region" description="Helical" evidence="1">
    <location>
        <begin position="200"/>
        <end position="221"/>
    </location>
</feature>
<dbReference type="AlphaFoldDB" id="A0A7G9SDZ6"/>
<feature type="transmembrane region" description="Helical" evidence="1">
    <location>
        <begin position="161"/>
        <end position="180"/>
    </location>
</feature>
<keyword evidence="3" id="KW-1185">Reference proteome</keyword>
<dbReference type="Proteomes" id="UP000515955">
    <property type="component" value="Chromosome"/>
</dbReference>
<sequence>MAADQVVDPARLPRWPVLLALIALVASAFAVPWNHDEGQYVAATALVGRGLIPFRDFAYLQTPLQPFILAPLELAMPGWLYLGSRLANAAAVAVALMLLGRTAAVLAGDRRAGIAAVLLALVTDSVLFAGSVARNDALPFLFLVIGLERLYAVKDVGAGRAFIAGLAVAAAASTKISYAFPTAAIALQAAWACRRGDRPALALLAGSALATIPTLILFLLAPAQFLFGSCITAWTRSRPGRN</sequence>
<feature type="transmembrane region" description="Helical" evidence="1">
    <location>
        <begin position="79"/>
        <end position="100"/>
    </location>
</feature>
<protein>
    <recommendedName>
        <fullName evidence="4">DUF2029 domain-containing protein</fullName>
    </recommendedName>
</protein>
<dbReference type="RefSeq" id="WP_187543056.1">
    <property type="nucleotide sequence ID" value="NZ_CP060717.1"/>
</dbReference>
<name>A0A7G9SDZ6_9SPHN</name>
<feature type="transmembrane region" description="Helical" evidence="1">
    <location>
        <begin position="112"/>
        <end position="131"/>
    </location>
</feature>
<evidence type="ECO:0000313" key="3">
    <source>
        <dbReference type="Proteomes" id="UP000515955"/>
    </source>
</evidence>
<accession>A0A7G9SDZ6</accession>
<dbReference type="KEGG" id="srhi:H9L12_06225"/>
<reference evidence="2 3" key="1">
    <citation type="submission" date="2020-08" db="EMBL/GenBank/DDBJ databases">
        <title>Genome sequence of Sphingomonas rhizophila KACC 19189T.</title>
        <authorList>
            <person name="Hyun D.-W."/>
            <person name="Bae J.-W."/>
        </authorList>
    </citation>
    <scope>NUCLEOTIDE SEQUENCE [LARGE SCALE GENOMIC DNA]</scope>
    <source>
        <strain evidence="2 3">KACC 19189</strain>
    </source>
</reference>
<proteinExistence type="predicted"/>
<evidence type="ECO:0000256" key="1">
    <source>
        <dbReference type="SAM" id="Phobius"/>
    </source>
</evidence>
<dbReference type="EMBL" id="CP060717">
    <property type="protein sequence ID" value="QNN66071.1"/>
    <property type="molecule type" value="Genomic_DNA"/>
</dbReference>
<organism evidence="2 3">
    <name type="scientific">Sphingomonas rhizophila</name>
    <dbReference type="NCBI Taxonomy" id="2071607"/>
    <lineage>
        <taxon>Bacteria</taxon>
        <taxon>Pseudomonadati</taxon>
        <taxon>Pseudomonadota</taxon>
        <taxon>Alphaproteobacteria</taxon>
        <taxon>Sphingomonadales</taxon>
        <taxon>Sphingomonadaceae</taxon>
        <taxon>Sphingomonas</taxon>
    </lineage>
</organism>
<keyword evidence="1" id="KW-0472">Membrane</keyword>
<evidence type="ECO:0008006" key="4">
    <source>
        <dbReference type="Google" id="ProtNLM"/>
    </source>
</evidence>